<dbReference type="EMBL" id="HE573023">
    <property type="protein sequence ID" value="CCC48896.1"/>
    <property type="molecule type" value="Genomic_DNA"/>
</dbReference>
<dbReference type="AlphaFoldDB" id="G0TY51"/>
<sequence length="667" mass="74665">MLQKVGRHSGYTTQFWTGKRLPYRTRRDVLTAHSAKSIQRRLVLPLEEHNWFRALEVLGARYARLGRTASDYQRVIRGIASDSSPLRRRANIELLDSLRDQAYAGTLEFDNIWPTLLWAYVQLQQPREGYDCLLQAKRRAKYSPLTWRYMSEMLLPLLAKVGMLREVKYVLENFVNIDGSSVTRQEGARQAAIVAEAAARGGTWAEAIRALGQSAIGGPSQVFSSLPSQGDEAGLNVPAAPLRSLAFLFVVKDGGECSSLSTPSLAGQDLCPSFVSRHRHQLSTEALRSMMCAMAGDGQWLLALSCLQELRGRSRHVDDGCGGDGARAVDECEGSSAHQSHSVSLMAAPCFSRQATAMASRPLSPGNPGEGGGYGPELSEDEFHCLLNSLGCGQRWMESLGLFSERYLSHESGGRGVKVSPLHPIGLNLVFASFPRTLRQAPCLSLSTSTLERRQAFESLDTRRRIRQALVSLCYYMLSNLSIEGRCYLLNYFPHIFPEVLFRHLPAPAELTKFIRQRQNVPEDVAENSGSVKTELKTKMSPSTSGNFTSKRRSFFTQHTEKMNTTLKQQFAELYIASKRASYHSGDPHRDPRPQPKGLHDTANGWNFYGRGGEMVFMNHKRTAHPFSMHPKVMRSLSDPHRSWAPRLNSCWAHRERVRKWNGYSSV</sequence>
<protein>
    <submittedName>
        <fullName evidence="2">Uncharacterized protein</fullName>
    </submittedName>
</protein>
<proteinExistence type="predicted"/>
<accession>G0TY51</accession>
<feature type="compositionally biased region" description="Polar residues" evidence="1">
    <location>
        <begin position="540"/>
        <end position="550"/>
    </location>
</feature>
<evidence type="ECO:0000313" key="2">
    <source>
        <dbReference type="EMBL" id="CCC48896.1"/>
    </source>
</evidence>
<reference evidence="2" key="1">
    <citation type="journal article" date="2012" name="Proc. Natl. Acad. Sci. U.S.A.">
        <title>Antigenic diversity is generated by distinct evolutionary mechanisms in African trypanosome species.</title>
        <authorList>
            <person name="Jackson A.P."/>
            <person name="Berry A."/>
            <person name="Aslett M."/>
            <person name="Allison H.C."/>
            <person name="Burton P."/>
            <person name="Vavrova-Anderson J."/>
            <person name="Brown R."/>
            <person name="Browne H."/>
            <person name="Corton N."/>
            <person name="Hauser H."/>
            <person name="Gamble J."/>
            <person name="Gilderthorp R."/>
            <person name="Marcello L."/>
            <person name="McQuillan J."/>
            <person name="Otto T.D."/>
            <person name="Quail M.A."/>
            <person name="Sanders M.J."/>
            <person name="van Tonder A."/>
            <person name="Ginger M.L."/>
            <person name="Field M.C."/>
            <person name="Barry J.D."/>
            <person name="Hertz-Fowler C."/>
            <person name="Berriman M."/>
        </authorList>
    </citation>
    <scope>NUCLEOTIDE SEQUENCE</scope>
    <source>
        <strain evidence="2">Y486</strain>
    </source>
</reference>
<gene>
    <name evidence="2" type="ORF">TVY486_0702330</name>
</gene>
<evidence type="ECO:0000256" key="1">
    <source>
        <dbReference type="SAM" id="MobiDB-lite"/>
    </source>
</evidence>
<name>G0TY51_TRYVY</name>
<feature type="compositionally biased region" description="Basic and acidic residues" evidence="1">
    <location>
        <begin position="586"/>
        <end position="600"/>
    </location>
</feature>
<feature type="region of interest" description="Disordered" evidence="1">
    <location>
        <begin position="525"/>
        <end position="550"/>
    </location>
</feature>
<organism evidence="2">
    <name type="scientific">Trypanosoma vivax (strain Y486)</name>
    <dbReference type="NCBI Taxonomy" id="1055687"/>
    <lineage>
        <taxon>Eukaryota</taxon>
        <taxon>Discoba</taxon>
        <taxon>Euglenozoa</taxon>
        <taxon>Kinetoplastea</taxon>
        <taxon>Metakinetoplastina</taxon>
        <taxon>Trypanosomatida</taxon>
        <taxon>Trypanosomatidae</taxon>
        <taxon>Trypanosoma</taxon>
        <taxon>Duttonella</taxon>
    </lineage>
</organism>
<feature type="region of interest" description="Disordered" evidence="1">
    <location>
        <begin position="582"/>
        <end position="604"/>
    </location>
</feature>
<dbReference type="VEuPathDB" id="TriTrypDB:TvY486_0702330"/>